<dbReference type="Proteomes" id="UP000005240">
    <property type="component" value="Unassembled WGS sequence"/>
</dbReference>
<evidence type="ECO:0000313" key="4">
    <source>
        <dbReference type="Proteomes" id="UP000005240"/>
    </source>
</evidence>
<dbReference type="EMBL" id="ADAS02001896">
    <property type="protein sequence ID" value="OAV86030.1"/>
    <property type="molecule type" value="Genomic_DNA"/>
</dbReference>
<dbReference type="VEuPathDB" id="FungiDB:PTTG_30126"/>
<evidence type="ECO:0000313" key="2">
    <source>
        <dbReference type="EMBL" id="OAV86030.1"/>
    </source>
</evidence>
<proteinExistence type="predicted"/>
<feature type="compositionally biased region" description="Basic residues" evidence="1">
    <location>
        <begin position="97"/>
        <end position="108"/>
    </location>
</feature>
<evidence type="ECO:0000256" key="1">
    <source>
        <dbReference type="SAM" id="MobiDB-lite"/>
    </source>
</evidence>
<dbReference type="EnsemblFungi" id="PTTG_30126-t43_1">
    <property type="protein sequence ID" value="PTTG_30126-t43_1-p1"/>
    <property type="gene ID" value="PTTG_30126"/>
</dbReference>
<keyword evidence="4" id="KW-1185">Reference proteome</keyword>
<reference evidence="3 4" key="3">
    <citation type="journal article" date="2017" name="G3 (Bethesda)">
        <title>Comparative analysis highlights variable genome content of wheat rusts and divergence of the mating loci.</title>
        <authorList>
            <person name="Cuomo C.A."/>
            <person name="Bakkeren G."/>
            <person name="Khalil H.B."/>
            <person name="Panwar V."/>
            <person name="Joly D."/>
            <person name="Linning R."/>
            <person name="Sakthikumar S."/>
            <person name="Song X."/>
            <person name="Adiconis X."/>
            <person name="Fan L."/>
            <person name="Goldberg J.M."/>
            <person name="Levin J.Z."/>
            <person name="Young S."/>
            <person name="Zeng Q."/>
            <person name="Anikster Y."/>
            <person name="Bruce M."/>
            <person name="Wang M."/>
            <person name="Yin C."/>
            <person name="McCallum B."/>
            <person name="Szabo L.J."/>
            <person name="Hulbert S."/>
            <person name="Chen X."/>
            <person name="Fellers J.P."/>
        </authorList>
    </citation>
    <scope>NUCLEOTIDE SEQUENCE</scope>
    <source>
        <strain evidence="3">isolate 1-1 / race 1 (BBBD)</strain>
        <strain evidence="4">Isolate 1-1 / race 1 (BBBD)</strain>
    </source>
</reference>
<name>A0A180G097_PUCT1</name>
<reference evidence="2" key="1">
    <citation type="submission" date="2009-11" db="EMBL/GenBank/DDBJ databases">
        <authorList>
            <consortium name="The Broad Institute Genome Sequencing Platform"/>
            <person name="Ward D."/>
            <person name="Feldgarden M."/>
            <person name="Earl A."/>
            <person name="Young S.K."/>
            <person name="Zeng Q."/>
            <person name="Koehrsen M."/>
            <person name="Alvarado L."/>
            <person name="Berlin A."/>
            <person name="Bochicchio J."/>
            <person name="Borenstein D."/>
            <person name="Chapman S.B."/>
            <person name="Chen Z."/>
            <person name="Engels R."/>
            <person name="Freedman E."/>
            <person name="Gellesch M."/>
            <person name="Goldberg J."/>
            <person name="Griggs A."/>
            <person name="Gujja S."/>
            <person name="Heilman E."/>
            <person name="Heiman D."/>
            <person name="Hepburn T."/>
            <person name="Howarth C."/>
            <person name="Jen D."/>
            <person name="Larson L."/>
            <person name="Lewis B."/>
            <person name="Mehta T."/>
            <person name="Park D."/>
            <person name="Pearson M."/>
            <person name="Roberts A."/>
            <person name="Saif S."/>
            <person name="Shea T."/>
            <person name="Shenoy N."/>
            <person name="Sisk P."/>
            <person name="Stolte C."/>
            <person name="Sykes S."/>
            <person name="Thomson T."/>
            <person name="Walk T."/>
            <person name="White J."/>
            <person name="Yandava C."/>
            <person name="Izard J."/>
            <person name="Baranova O.V."/>
            <person name="Blanton J.M."/>
            <person name="Tanner A.C."/>
            <person name="Dewhirst F.E."/>
            <person name="Haas B."/>
            <person name="Nusbaum C."/>
            <person name="Birren B."/>
        </authorList>
    </citation>
    <scope>NUCLEOTIDE SEQUENCE [LARGE SCALE GENOMIC DNA]</scope>
    <source>
        <strain evidence="2">1-1 BBBD Race 1</strain>
    </source>
</reference>
<evidence type="ECO:0000313" key="3">
    <source>
        <dbReference type="EnsemblFungi" id="PTTG_30126-t43_1-p1"/>
    </source>
</evidence>
<feature type="region of interest" description="Disordered" evidence="1">
    <location>
        <begin position="1"/>
        <end position="143"/>
    </location>
</feature>
<sequence length="187" mass="20074">MPPKSQAPQGTEDIDAGGYATDQSQLRRSARASSAALETGMVATPSDSRVRLTKPGQAPAAASLESGSSKAPRAKPKKKRIIEQESSEPEATPAIVVKKKKSKKKKATKGQTNSDGEAYDFSQDTDKSIEIQPREAKKNKVEKQYDDLLSSSKSLFGRKAINLTLKSITSANGAERSIVRTQPLEAT</sequence>
<organism evidence="2">
    <name type="scientific">Puccinia triticina (isolate 1-1 / race 1 (BBBD))</name>
    <name type="common">Brown leaf rust fungus</name>
    <dbReference type="NCBI Taxonomy" id="630390"/>
    <lineage>
        <taxon>Eukaryota</taxon>
        <taxon>Fungi</taxon>
        <taxon>Dikarya</taxon>
        <taxon>Basidiomycota</taxon>
        <taxon>Pucciniomycotina</taxon>
        <taxon>Pucciniomycetes</taxon>
        <taxon>Pucciniales</taxon>
        <taxon>Pucciniaceae</taxon>
        <taxon>Puccinia</taxon>
    </lineage>
</organism>
<gene>
    <name evidence="2" type="ORF">PTTG_30126</name>
</gene>
<feature type="compositionally biased region" description="Basic and acidic residues" evidence="1">
    <location>
        <begin position="124"/>
        <end position="143"/>
    </location>
</feature>
<feature type="compositionally biased region" description="Low complexity" evidence="1">
    <location>
        <begin position="23"/>
        <end position="37"/>
    </location>
</feature>
<accession>A0A180G097</accession>
<protein>
    <submittedName>
        <fullName evidence="2 3">Uncharacterized protein</fullName>
    </submittedName>
</protein>
<reference evidence="2" key="2">
    <citation type="submission" date="2016-05" db="EMBL/GenBank/DDBJ databases">
        <title>Comparative analysis highlights variable genome content of wheat rusts and divergence of the mating loci.</title>
        <authorList>
            <person name="Cuomo C.A."/>
            <person name="Bakkeren G."/>
            <person name="Szabo L."/>
            <person name="Khalil H."/>
            <person name="Joly D."/>
            <person name="Goldberg J."/>
            <person name="Young S."/>
            <person name="Zeng Q."/>
            <person name="Fellers J."/>
        </authorList>
    </citation>
    <scope>NUCLEOTIDE SEQUENCE [LARGE SCALE GENOMIC DNA]</scope>
    <source>
        <strain evidence="2">1-1 BBBD Race 1</strain>
    </source>
</reference>
<dbReference type="AlphaFoldDB" id="A0A180G097"/>
<reference evidence="3" key="4">
    <citation type="submission" date="2025-05" db="UniProtKB">
        <authorList>
            <consortium name="EnsemblFungi"/>
        </authorList>
    </citation>
    <scope>IDENTIFICATION</scope>
    <source>
        <strain evidence="3">isolate 1-1 / race 1 (BBBD)</strain>
    </source>
</reference>